<dbReference type="InterPro" id="IPR033738">
    <property type="entry name" value="AsnB_N"/>
</dbReference>
<keyword evidence="4 10" id="KW-0547">Nucleotide-binding</keyword>
<dbReference type="SUPFAM" id="SSF52402">
    <property type="entry name" value="Adenine nucleotide alpha hydrolases-like"/>
    <property type="match status" value="1"/>
</dbReference>
<dbReference type="Proteomes" id="UP001610432">
    <property type="component" value="Unassembled WGS sequence"/>
</dbReference>
<dbReference type="InterPro" id="IPR050795">
    <property type="entry name" value="Asn_Synthetase"/>
</dbReference>
<dbReference type="Gene3D" id="3.40.50.620">
    <property type="entry name" value="HUPs"/>
    <property type="match status" value="1"/>
</dbReference>
<dbReference type="RefSeq" id="XP_070886867.1">
    <property type="nucleotide sequence ID" value="XM_071028914.1"/>
</dbReference>
<evidence type="ECO:0000256" key="4">
    <source>
        <dbReference type="ARBA" id="ARBA00022741"/>
    </source>
</evidence>
<feature type="domain" description="Glutamine amidotransferase type-2" evidence="12">
    <location>
        <begin position="2"/>
        <end position="187"/>
    </location>
</feature>
<dbReference type="Pfam" id="PF13537">
    <property type="entry name" value="GATase_7"/>
    <property type="match status" value="1"/>
</dbReference>
<evidence type="ECO:0000256" key="2">
    <source>
        <dbReference type="ARBA" id="ARBA00022598"/>
    </source>
</evidence>
<dbReference type="InterPro" id="IPR001962">
    <property type="entry name" value="Asn_synthase"/>
</dbReference>
<proteinExistence type="predicted"/>
<evidence type="ECO:0000259" key="12">
    <source>
        <dbReference type="PROSITE" id="PS51278"/>
    </source>
</evidence>
<dbReference type="Gene3D" id="3.60.20.10">
    <property type="entry name" value="Glutamine Phosphoribosylpyrophosphate, subunit 1, domain 1"/>
    <property type="match status" value="1"/>
</dbReference>
<accession>A0ABR4LTN4</accession>
<sequence length="572" mass="64522">MCGIFACHHHPDVRAFKPTALRMAKAVRHRGPDWSGNFVAEKTILCHERLCIVGVDSGAQPLVNDDGSLALAVNGEIYNHRILRKTLDVEYNYKTHSDCEVIIPLYMKYGLDAPKHLDGMFAWVLFDKEQDRVIAARDPIGICSFYIGWSSQTPGAVYFASELKSLHPVCDKVESFLPGHVFDSKTGKFTRYFEPKWWDPTNIPSTPIDYQAIRESLTKSVRKRLMAEVPYGVLLSGGLDSSLVASIAQRETQRAQRDHPDGATSEANGQLVGIDDSNELSTVNSFQQLQSFSIGLPGAPDTEAAMEVAKFLGTKHHALTFTIEDGLNALSDVIYHLETYDVTTIRASTPMYLLSRKIKGLGVKMVLSGEGSDEIFGGYLYFHAAPNKEEFHKETVRRVKNLHLADCLRANKSTSAWGLEARVPFLDKAFLETCMAVDPKEKLITKDRIEKYILRKAFDTTDEPDVEPYLPEKILWRQKEQFSDGVGYSWIDGLKDHAELHVTDEMMKNPKPEWGDDIPDTKEAYWYRTMFDELFPSYCASTVSRWVPTWSKQTDPSGRAISTHNAKYDDAE</sequence>
<feature type="compositionally biased region" description="Basic and acidic residues" evidence="11">
    <location>
        <begin position="251"/>
        <end position="261"/>
    </location>
</feature>
<keyword evidence="2" id="KW-0436">Ligase</keyword>
<dbReference type="EC" id="6.3.5.4" evidence="1"/>
<keyword evidence="3" id="KW-0028">Amino-acid biosynthesis</keyword>
<evidence type="ECO:0000256" key="8">
    <source>
        <dbReference type="ARBA" id="ARBA00029440"/>
    </source>
</evidence>
<keyword evidence="7" id="KW-0315">Glutamine amidotransferase</keyword>
<feature type="compositionally biased region" description="Polar residues" evidence="11">
    <location>
        <begin position="551"/>
        <end position="565"/>
    </location>
</feature>
<feature type="region of interest" description="Disordered" evidence="11">
    <location>
        <begin position="551"/>
        <end position="572"/>
    </location>
</feature>
<dbReference type="PIRSF" id="PIRSF001589">
    <property type="entry name" value="Asn_synthetase_glu-h"/>
    <property type="match status" value="1"/>
</dbReference>
<dbReference type="CDD" id="cd00712">
    <property type="entry name" value="AsnB"/>
    <property type="match status" value="1"/>
</dbReference>
<feature type="region of interest" description="Disordered" evidence="11">
    <location>
        <begin position="250"/>
        <end position="269"/>
    </location>
</feature>
<evidence type="ECO:0000313" key="14">
    <source>
        <dbReference type="Proteomes" id="UP001610432"/>
    </source>
</evidence>
<evidence type="ECO:0000256" key="6">
    <source>
        <dbReference type="ARBA" id="ARBA00022888"/>
    </source>
</evidence>
<reference evidence="13 14" key="1">
    <citation type="submission" date="2024-07" db="EMBL/GenBank/DDBJ databases">
        <title>Section-level genome sequencing and comparative genomics of Aspergillus sections Usti and Cavernicolus.</title>
        <authorList>
            <consortium name="Lawrence Berkeley National Laboratory"/>
            <person name="Nybo J.L."/>
            <person name="Vesth T.C."/>
            <person name="Theobald S."/>
            <person name="Frisvad J.C."/>
            <person name="Larsen T.O."/>
            <person name="Kjaerboelling I."/>
            <person name="Rothschild-Mancinelli K."/>
            <person name="Lyhne E.K."/>
            <person name="Kogle M.E."/>
            <person name="Barry K."/>
            <person name="Clum A."/>
            <person name="Na H."/>
            <person name="Ledsgaard L."/>
            <person name="Lin J."/>
            <person name="Lipzen A."/>
            <person name="Kuo A."/>
            <person name="Riley R."/>
            <person name="Mondo S."/>
            <person name="Labutti K."/>
            <person name="Haridas S."/>
            <person name="Pangalinan J."/>
            <person name="Salamov A.A."/>
            <person name="Simmons B.A."/>
            <person name="Magnuson J.K."/>
            <person name="Chen J."/>
            <person name="Drula E."/>
            <person name="Henrissat B."/>
            <person name="Wiebenga A."/>
            <person name="Lubbers R.J."/>
            <person name="Gomes A.C."/>
            <person name="Macurrencykelacurrency M.R."/>
            <person name="Stajich J."/>
            <person name="Grigoriev I.V."/>
            <person name="Mortensen U.H."/>
            <person name="De Vries R.P."/>
            <person name="Baker S.E."/>
            <person name="Andersen M.R."/>
        </authorList>
    </citation>
    <scope>NUCLEOTIDE SEQUENCE [LARGE SCALE GENOMIC DNA]</scope>
    <source>
        <strain evidence="13 14">CBS 449.75</strain>
    </source>
</reference>
<dbReference type="InterPro" id="IPR014729">
    <property type="entry name" value="Rossmann-like_a/b/a_fold"/>
</dbReference>
<dbReference type="GeneID" id="98143986"/>
<dbReference type="Pfam" id="PF00733">
    <property type="entry name" value="Asn_synthase"/>
    <property type="match status" value="1"/>
</dbReference>
<comment type="caution">
    <text evidence="13">The sequence shown here is derived from an EMBL/GenBank/DDBJ whole genome shotgun (WGS) entry which is preliminary data.</text>
</comment>
<evidence type="ECO:0000256" key="11">
    <source>
        <dbReference type="SAM" id="MobiDB-lite"/>
    </source>
</evidence>
<keyword evidence="14" id="KW-1185">Reference proteome</keyword>
<evidence type="ECO:0000256" key="9">
    <source>
        <dbReference type="ARBA" id="ARBA00048741"/>
    </source>
</evidence>
<keyword evidence="5 10" id="KW-0067">ATP-binding</keyword>
<dbReference type="CDD" id="cd01991">
    <property type="entry name" value="Asn_synthase_B_C"/>
    <property type="match status" value="1"/>
</dbReference>
<comment type="catalytic activity">
    <reaction evidence="9">
        <text>L-aspartate + L-glutamine + ATP + H2O = L-asparagine + L-glutamate + AMP + diphosphate + H(+)</text>
        <dbReference type="Rhea" id="RHEA:12228"/>
        <dbReference type="ChEBI" id="CHEBI:15377"/>
        <dbReference type="ChEBI" id="CHEBI:15378"/>
        <dbReference type="ChEBI" id="CHEBI:29985"/>
        <dbReference type="ChEBI" id="CHEBI:29991"/>
        <dbReference type="ChEBI" id="CHEBI:30616"/>
        <dbReference type="ChEBI" id="CHEBI:33019"/>
        <dbReference type="ChEBI" id="CHEBI:58048"/>
        <dbReference type="ChEBI" id="CHEBI:58359"/>
        <dbReference type="ChEBI" id="CHEBI:456215"/>
        <dbReference type="EC" id="6.3.5.4"/>
    </reaction>
</comment>
<organism evidence="13 14">
    <name type="scientific">Aspergillus lucknowensis</name>
    <dbReference type="NCBI Taxonomy" id="176173"/>
    <lineage>
        <taxon>Eukaryota</taxon>
        <taxon>Fungi</taxon>
        <taxon>Dikarya</taxon>
        <taxon>Ascomycota</taxon>
        <taxon>Pezizomycotina</taxon>
        <taxon>Eurotiomycetes</taxon>
        <taxon>Eurotiomycetidae</taxon>
        <taxon>Eurotiales</taxon>
        <taxon>Aspergillaceae</taxon>
        <taxon>Aspergillus</taxon>
        <taxon>Aspergillus subgen. Nidulantes</taxon>
    </lineage>
</organism>
<dbReference type="NCBIfam" id="NF006949">
    <property type="entry name" value="PRK09431.1"/>
    <property type="match status" value="1"/>
</dbReference>
<dbReference type="SUPFAM" id="SSF56235">
    <property type="entry name" value="N-terminal nucleophile aminohydrolases (Ntn hydrolases)"/>
    <property type="match status" value="1"/>
</dbReference>
<dbReference type="PANTHER" id="PTHR11772">
    <property type="entry name" value="ASPARAGINE SYNTHETASE"/>
    <property type="match status" value="1"/>
</dbReference>
<evidence type="ECO:0000313" key="13">
    <source>
        <dbReference type="EMBL" id="KAL2867888.1"/>
    </source>
</evidence>
<gene>
    <name evidence="13" type="ORF">BJX67DRAFT_351500</name>
</gene>
<evidence type="ECO:0000256" key="5">
    <source>
        <dbReference type="ARBA" id="ARBA00022840"/>
    </source>
</evidence>
<dbReference type="PROSITE" id="PS51278">
    <property type="entry name" value="GATASE_TYPE_2"/>
    <property type="match status" value="1"/>
</dbReference>
<evidence type="ECO:0000256" key="1">
    <source>
        <dbReference type="ARBA" id="ARBA00012737"/>
    </source>
</evidence>
<dbReference type="InterPro" id="IPR029055">
    <property type="entry name" value="Ntn_hydrolases_N"/>
</dbReference>
<dbReference type="PANTHER" id="PTHR11772:SF2">
    <property type="entry name" value="ASPARAGINE SYNTHETASE [GLUTAMINE-HYDROLYZING]"/>
    <property type="match status" value="1"/>
</dbReference>
<evidence type="ECO:0000256" key="10">
    <source>
        <dbReference type="PIRNR" id="PIRNR001589"/>
    </source>
</evidence>
<name>A0ABR4LTN4_9EURO</name>
<protein>
    <recommendedName>
        <fullName evidence="1">asparagine synthase (glutamine-hydrolyzing)</fullName>
        <ecNumber evidence="1">6.3.5.4</ecNumber>
    </recommendedName>
</protein>
<dbReference type="EMBL" id="JBFXLQ010000016">
    <property type="protein sequence ID" value="KAL2867888.1"/>
    <property type="molecule type" value="Genomic_DNA"/>
</dbReference>
<dbReference type="NCBIfam" id="TIGR01536">
    <property type="entry name" value="asn_synth_AEB"/>
    <property type="match status" value="1"/>
</dbReference>
<evidence type="ECO:0000256" key="7">
    <source>
        <dbReference type="ARBA" id="ARBA00022962"/>
    </source>
</evidence>
<keyword evidence="6" id="KW-0061">Asparagine biosynthesis</keyword>
<dbReference type="InterPro" id="IPR017932">
    <property type="entry name" value="GATase_2_dom"/>
</dbReference>
<comment type="pathway">
    <text evidence="8">Amino-acid biosynthesis.</text>
</comment>
<dbReference type="InterPro" id="IPR006426">
    <property type="entry name" value="Asn_synth_AEB"/>
</dbReference>
<evidence type="ECO:0000256" key="3">
    <source>
        <dbReference type="ARBA" id="ARBA00022605"/>
    </source>
</evidence>